<accession>A0AC61RGU9</accession>
<gene>
    <name evidence="1" type="ORF">E5331_14810</name>
</gene>
<sequence length="384" mass="43040">MKILSVITLIIGIVSVIFVSCNNTKKGNGTDLTTLYEIDYSHSDQANTIPTIVDSVEFIPLHGSIENPISGIDELQVTDKGIYILDKRKNKLHAYSKDGNQLFTLHSMGHAQQEYLEIACIAVTDSSVFIVDNFGKKINEYGSDNGMFKRSYNAPIIIGAIRPLGNGGFILAELPMEGVNQIENSDGNRLYIADSSFSIKHSIYPYDNHRDKIGMRRFLSDNDSVIIYSSTGYNGFSKISAKDGNFIGNVSVNTARPFNNIEIAEMDKSKARDYVVERRWQFLTTTPMMAGKYICLSVKDEDTAEPCIYDEKSGKLYFNDNISMHNNMIAPDDAYGNSFYIVYNFGGEFLDDQLDMGFNRPPLVADSIIRNDGAVLLRYRMKID</sequence>
<protein>
    <submittedName>
        <fullName evidence="1">6-bladed beta-propeller</fullName>
    </submittedName>
</protein>
<dbReference type="EMBL" id="SRYB01000026">
    <property type="protein sequence ID" value="TGY77336.1"/>
    <property type="molecule type" value="Genomic_DNA"/>
</dbReference>
<dbReference type="Proteomes" id="UP000306319">
    <property type="component" value="Unassembled WGS sequence"/>
</dbReference>
<proteinExistence type="predicted"/>
<evidence type="ECO:0000313" key="2">
    <source>
        <dbReference type="Proteomes" id="UP000306319"/>
    </source>
</evidence>
<comment type="caution">
    <text evidence="1">The sequence shown here is derived from an EMBL/GenBank/DDBJ whole genome shotgun (WGS) entry which is preliminary data.</text>
</comment>
<name>A0AC61RGU9_9BACT</name>
<evidence type="ECO:0000313" key="1">
    <source>
        <dbReference type="EMBL" id="TGY77336.1"/>
    </source>
</evidence>
<reference evidence="1" key="1">
    <citation type="submission" date="2019-04" db="EMBL/GenBank/DDBJ databases">
        <title>Microbes associate with the intestines of laboratory mice.</title>
        <authorList>
            <person name="Navarre W."/>
            <person name="Wong E."/>
            <person name="Huang K."/>
            <person name="Tropini C."/>
            <person name="Ng K."/>
            <person name="Yu B."/>
        </authorList>
    </citation>
    <scope>NUCLEOTIDE SEQUENCE</scope>
    <source>
        <strain evidence="1">NM04_E33</strain>
    </source>
</reference>
<organism evidence="1 2">
    <name type="scientific">Lepagella muris</name>
    <dbReference type="NCBI Taxonomy" id="3032870"/>
    <lineage>
        <taxon>Bacteria</taxon>
        <taxon>Pseudomonadati</taxon>
        <taxon>Bacteroidota</taxon>
        <taxon>Bacteroidia</taxon>
        <taxon>Bacteroidales</taxon>
        <taxon>Muribaculaceae</taxon>
        <taxon>Lepagella</taxon>
    </lineage>
</organism>
<keyword evidence="2" id="KW-1185">Reference proteome</keyword>